<protein>
    <submittedName>
        <fullName evidence="2">Uncharacterized protein</fullName>
    </submittedName>
</protein>
<gene>
    <name evidence="3" type="ORF">HF324_28660</name>
    <name evidence="2" type="ORF">HF329_28785</name>
</gene>
<accession>A0AAE7DAL3</accession>
<evidence type="ECO:0000313" key="5">
    <source>
        <dbReference type="Proteomes" id="UP000503144"/>
    </source>
</evidence>
<dbReference type="Proteomes" id="UP000502421">
    <property type="component" value="Chromosome"/>
</dbReference>
<dbReference type="EMBL" id="CP051204">
    <property type="protein sequence ID" value="QJB41602.1"/>
    <property type="molecule type" value="Genomic_DNA"/>
</dbReference>
<keyword evidence="5" id="KW-1185">Reference proteome</keyword>
<evidence type="ECO:0000256" key="1">
    <source>
        <dbReference type="SAM" id="MobiDB-lite"/>
    </source>
</evidence>
<sequence length="52" mass="5783">MHSIGRRPLDIPTGKGRSDSRERLYSVRQATFCGHRGTCGKQCGINFFPAES</sequence>
<dbReference type="Proteomes" id="UP000503144">
    <property type="component" value="Chromosome"/>
</dbReference>
<dbReference type="AlphaFoldDB" id="A0AAE7DAL3"/>
<name>A0AAE7DAL3_9BACT</name>
<dbReference type="RefSeq" id="WP_168809812.1">
    <property type="nucleotide sequence ID" value="NZ_CP051204.2"/>
</dbReference>
<organism evidence="2 4">
    <name type="scientific">Chitinophaga oryzae</name>
    <dbReference type="NCBI Taxonomy" id="2725414"/>
    <lineage>
        <taxon>Bacteria</taxon>
        <taxon>Pseudomonadati</taxon>
        <taxon>Bacteroidota</taxon>
        <taxon>Chitinophagia</taxon>
        <taxon>Chitinophagales</taxon>
        <taxon>Chitinophagaceae</taxon>
        <taxon>Chitinophaga</taxon>
    </lineage>
</organism>
<evidence type="ECO:0000313" key="3">
    <source>
        <dbReference type="EMBL" id="QJB41602.1"/>
    </source>
</evidence>
<proteinExistence type="predicted"/>
<dbReference type="EMBL" id="CP051205">
    <property type="protein sequence ID" value="QJB35085.1"/>
    <property type="molecule type" value="Genomic_DNA"/>
</dbReference>
<feature type="region of interest" description="Disordered" evidence="1">
    <location>
        <begin position="1"/>
        <end position="22"/>
    </location>
</feature>
<dbReference type="KEGG" id="coy:HF329_28785"/>
<evidence type="ECO:0000313" key="4">
    <source>
        <dbReference type="Proteomes" id="UP000502421"/>
    </source>
</evidence>
<reference evidence="4" key="1">
    <citation type="submission" date="2020-04" db="EMBL/GenBank/DDBJ databases">
        <authorList>
            <person name="Kittiwongwattana C."/>
        </authorList>
    </citation>
    <scope>NUCLEOTIDE SEQUENCE [LARGE SCALE GENOMIC DNA]</scope>
    <source>
        <strain evidence="3">1303</strain>
        <strain evidence="4">1310</strain>
    </source>
</reference>
<evidence type="ECO:0000313" key="2">
    <source>
        <dbReference type="EMBL" id="QJB35085.1"/>
    </source>
</evidence>
<reference evidence="2" key="2">
    <citation type="submission" date="2020-09" db="EMBL/GenBank/DDBJ databases">
        <authorList>
            <person name="Kittiwongwattana C."/>
        </authorList>
    </citation>
    <scope>NUCLEOTIDE SEQUENCE</scope>
    <source>
        <strain evidence="2">1310</strain>
    </source>
</reference>